<protein>
    <submittedName>
        <fullName evidence="1">Uncharacterized protein</fullName>
    </submittedName>
</protein>
<dbReference type="AlphaFoldDB" id="A0A328BTF3"/>
<dbReference type="RefSeq" id="WP_111476691.1">
    <property type="nucleotide sequence ID" value="NZ_QHKM01000001.1"/>
</dbReference>
<proteinExistence type="predicted"/>
<evidence type="ECO:0000313" key="2">
    <source>
        <dbReference type="Proteomes" id="UP000248553"/>
    </source>
</evidence>
<sequence>MAIWQYRLTALPAAGIRRRCGHLPARLFIDHEARKQHWAAPPADSLAAPAIDDAYTTDWWEGVSVVGAPVAAQIDQLIQRAAWSKPESWSWKGNEDHQQDHDCWISVRPNAHTIEEFQFRTDLRDVSKAAAFLLPMLGLCQQYDLLVLDAQGRLMPPDLAAVYPSIKESSAVRFLTSPQQFLAQVLREQKGR</sequence>
<evidence type="ECO:0000313" key="1">
    <source>
        <dbReference type="EMBL" id="RAK69955.1"/>
    </source>
</evidence>
<name>A0A328BTF3_9BACT</name>
<reference evidence="2" key="1">
    <citation type="submission" date="2018-05" db="EMBL/GenBank/DDBJ databases">
        <authorList>
            <person name="Nie L."/>
        </authorList>
    </citation>
    <scope>NUCLEOTIDE SEQUENCE [LARGE SCALE GENOMIC DNA]</scope>
    <source>
        <strain evidence="2">NL</strain>
    </source>
</reference>
<dbReference type="OrthoDB" id="982601at2"/>
<dbReference type="EMBL" id="QHKM01000001">
    <property type="protein sequence ID" value="RAK69955.1"/>
    <property type="molecule type" value="Genomic_DNA"/>
</dbReference>
<accession>A0A328BTF3</accession>
<comment type="caution">
    <text evidence="1">The sequence shown here is derived from an EMBL/GenBank/DDBJ whole genome shotgun (WGS) entry which is preliminary data.</text>
</comment>
<gene>
    <name evidence="1" type="ORF">DLM85_03625</name>
</gene>
<keyword evidence="2" id="KW-1185">Reference proteome</keyword>
<organism evidence="1 2">
    <name type="scientific">Hymenobacter edaphi</name>
    <dbReference type="NCBI Taxonomy" id="2211146"/>
    <lineage>
        <taxon>Bacteria</taxon>
        <taxon>Pseudomonadati</taxon>
        <taxon>Bacteroidota</taxon>
        <taxon>Cytophagia</taxon>
        <taxon>Cytophagales</taxon>
        <taxon>Hymenobacteraceae</taxon>
        <taxon>Hymenobacter</taxon>
    </lineage>
</organism>
<dbReference type="Proteomes" id="UP000248553">
    <property type="component" value="Unassembled WGS sequence"/>
</dbReference>